<evidence type="ECO:0000256" key="1">
    <source>
        <dbReference type="SAM" id="MobiDB-lite"/>
    </source>
</evidence>
<feature type="region of interest" description="Disordered" evidence="1">
    <location>
        <begin position="1"/>
        <end position="23"/>
    </location>
</feature>
<feature type="non-terminal residue" evidence="2">
    <location>
        <position position="1"/>
    </location>
</feature>
<organism evidence="2 3">
    <name type="scientific">Trifolium medium</name>
    <dbReference type="NCBI Taxonomy" id="97028"/>
    <lineage>
        <taxon>Eukaryota</taxon>
        <taxon>Viridiplantae</taxon>
        <taxon>Streptophyta</taxon>
        <taxon>Embryophyta</taxon>
        <taxon>Tracheophyta</taxon>
        <taxon>Spermatophyta</taxon>
        <taxon>Magnoliopsida</taxon>
        <taxon>eudicotyledons</taxon>
        <taxon>Gunneridae</taxon>
        <taxon>Pentapetalae</taxon>
        <taxon>rosids</taxon>
        <taxon>fabids</taxon>
        <taxon>Fabales</taxon>
        <taxon>Fabaceae</taxon>
        <taxon>Papilionoideae</taxon>
        <taxon>50 kb inversion clade</taxon>
        <taxon>NPAAA clade</taxon>
        <taxon>Hologalegina</taxon>
        <taxon>IRL clade</taxon>
        <taxon>Trifolieae</taxon>
        <taxon>Trifolium</taxon>
    </lineage>
</organism>
<feature type="compositionally biased region" description="Polar residues" evidence="1">
    <location>
        <begin position="1"/>
        <end position="12"/>
    </location>
</feature>
<protein>
    <submittedName>
        <fullName evidence="2">Uncharacterized protein</fullName>
    </submittedName>
</protein>
<proteinExistence type="predicted"/>
<sequence>RRASTTEGTPGTSAHLKLNRSRESQLKLRAETLLDEGQPITGSNVAVPRLNT</sequence>
<dbReference type="EMBL" id="LXQA010372615">
    <property type="protein sequence ID" value="MCI47447.1"/>
    <property type="molecule type" value="Genomic_DNA"/>
</dbReference>
<accession>A0A392SGB4</accession>
<dbReference type="Proteomes" id="UP000265520">
    <property type="component" value="Unassembled WGS sequence"/>
</dbReference>
<evidence type="ECO:0000313" key="3">
    <source>
        <dbReference type="Proteomes" id="UP000265520"/>
    </source>
</evidence>
<reference evidence="2 3" key="1">
    <citation type="journal article" date="2018" name="Front. Plant Sci.">
        <title>Red Clover (Trifolium pratense) and Zigzag Clover (T. medium) - A Picture of Genomic Similarities and Differences.</title>
        <authorList>
            <person name="Dluhosova J."/>
            <person name="Istvanek J."/>
            <person name="Nedelnik J."/>
            <person name="Repkova J."/>
        </authorList>
    </citation>
    <scope>NUCLEOTIDE SEQUENCE [LARGE SCALE GENOMIC DNA]</scope>
    <source>
        <strain evidence="3">cv. 10/8</strain>
        <tissue evidence="2">Leaf</tissue>
    </source>
</reference>
<comment type="caution">
    <text evidence="2">The sequence shown here is derived from an EMBL/GenBank/DDBJ whole genome shotgun (WGS) entry which is preliminary data.</text>
</comment>
<dbReference type="AlphaFoldDB" id="A0A392SGB4"/>
<name>A0A392SGB4_9FABA</name>
<evidence type="ECO:0000313" key="2">
    <source>
        <dbReference type="EMBL" id="MCI47447.1"/>
    </source>
</evidence>
<keyword evidence="3" id="KW-1185">Reference proteome</keyword>